<feature type="domain" description="N-acetyltransferase" evidence="1">
    <location>
        <begin position="132"/>
        <end position="283"/>
    </location>
</feature>
<dbReference type="PROSITE" id="PS51186">
    <property type="entry name" value="GNAT"/>
    <property type="match status" value="1"/>
</dbReference>
<dbReference type="STRING" id="1548.CSCA_2502"/>
<accession>A0A0E3K151</accession>
<dbReference type="GO" id="GO:0008080">
    <property type="term" value="F:N-acetyltransferase activity"/>
    <property type="evidence" value="ECO:0007669"/>
    <property type="project" value="InterPro"/>
</dbReference>
<dbReference type="InterPro" id="IPR022525">
    <property type="entry name" value="GNAT_AblB"/>
</dbReference>
<dbReference type="KEGG" id="csq:CSCA_2502"/>
<protein>
    <submittedName>
        <fullName evidence="2">GCN5-related N-acetyltransferase</fullName>
    </submittedName>
</protein>
<gene>
    <name evidence="2" type="ORF">CSCA_2502</name>
</gene>
<dbReference type="EMBL" id="CP009933">
    <property type="protein sequence ID" value="AKA69627.1"/>
    <property type="molecule type" value="Genomic_DNA"/>
</dbReference>
<dbReference type="HOGENOM" id="CLU_081246_0_0_9"/>
<keyword evidence="3" id="KW-1185">Reference proteome</keyword>
<dbReference type="Pfam" id="PF00583">
    <property type="entry name" value="Acetyltransf_1"/>
    <property type="match status" value="1"/>
</dbReference>
<evidence type="ECO:0000313" key="2">
    <source>
        <dbReference type="EMBL" id="AKA69627.1"/>
    </source>
</evidence>
<dbReference type="NCBIfam" id="TIGR03827">
    <property type="entry name" value="GNAT_ablB"/>
    <property type="match status" value="1"/>
</dbReference>
<dbReference type="CDD" id="cd04301">
    <property type="entry name" value="NAT_SF"/>
    <property type="match status" value="1"/>
</dbReference>
<evidence type="ECO:0000259" key="1">
    <source>
        <dbReference type="PROSITE" id="PS51186"/>
    </source>
</evidence>
<sequence>MNTSSYKLDDNYCIKIYQYKVYVDYSNSCAKIVNFHHISVQNINRIVHFAAKENLGKVVCNCDANSFENFINAKFHLEGKIDGYFQGEDAFCMSYFIRSNRKLHKGLNKENLFLVESLNAGNSFVYNNNFKYQIRDAKESDAKEIAELFSNTFFTSPSLVYNEDYLKKTMNKKTLYKVAVDNGKIIAVASADLDNANLNAEITNCATYPKYRCKGILSNIIYSLESDLKSIGFICLYSLARSISPGINLVLSKHGYKFRGRLINNCNICGSFEDVNIWVKNINNDSINTLSL</sequence>
<dbReference type="InterPro" id="IPR016181">
    <property type="entry name" value="Acyl_CoA_acyltransferase"/>
</dbReference>
<keyword evidence="2" id="KW-0808">Transferase</keyword>
<dbReference type="Gene3D" id="3.40.630.30">
    <property type="match status" value="1"/>
</dbReference>
<dbReference type="RefSeq" id="WP_029161766.1">
    <property type="nucleotide sequence ID" value="NZ_CP009933.1"/>
</dbReference>
<dbReference type="SUPFAM" id="SSF55729">
    <property type="entry name" value="Acyl-CoA N-acyltransferases (Nat)"/>
    <property type="match status" value="1"/>
</dbReference>
<dbReference type="AlphaFoldDB" id="A0A0E3K151"/>
<reference evidence="2 3" key="1">
    <citation type="journal article" date="2015" name="J. Biotechnol.">
        <title>Complete genome sequence of a malodorant-producing acetogen, Clostridium scatologenes ATCC 25775(T).</title>
        <authorList>
            <person name="Zhu Z."/>
            <person name="Guo T."/>
            <person name="Zheng H."/>
            <person name="Song T."/>
            <person name="Ouyang P."/>
            <person name="Xie J."/>
        </authorList>
    </citation>
    <scope>NUCLEOTIDE SEQUENCE [LARGE SCALE GENOMIC DNA]</scope>
    <source>
        <strain evidence="2 3">ATCC 25775</strain>
    </source>
</reference>
<evidence type="ECO:0000313" key="3">
    <source>
        <dbReference type="Proteomes" id="UP000033115"/>
    </source>
</evidence>
<dbReference type="Proteomes" id="UP000033115">
    <property type="component" value="Chromosome"/>
</dbReference>
<organism evidence="2 3">
    <name type="scientific">Clostridium scatologenes</name>
    <dbReference type="NCBI Taxonomy" id="1548"/>
    <lineage>
        <taxon>Bacteria</taxon>
        <taxon>Bacillati</taxon>
        <taxon>Bacillota</taxon>
        <taxon>Clostridia</taxon>
        <taxon>Eubacteriales</taxon>
        <taxon>Clostridiaceae</taxon>
        <taxon>Clostridium</taxon>
    </lineage>
</organism>
<proteinExistence type="predicted"/>
<name>A0A0E3K151_CLOSL</name>
<dbReference type="InterPro" id="IPR000182">
    <property type="entry name" value="GNAT_dom"/>
</dbReference>